<dbReference type="AlphaFoldDB" id="A0A2M9HFC3"/>
<accession>A0A2M9HFC3</accession>
<protein>
    <submittedName>
        <fullName evidence="1">Carbohydrate-binding protein</fullName>
    </submittedName>
</protein>
<dbReference type="Gene3D" id="2.60.120.260">
    <property type="entry name" value="Galactose-binding domain-like"/>
    <property type="match status" value="1"/>
</dbReference>
<dbReference type="RefSeq" id="WP_100512509.1">
    <property type="nucleotide sequence ID" value="NZ_PEBK01000003.1"/>
</dbReference>
<keyword evidence="2" id="KW-1185">Reference proteome</keyword>
<proteinExistence type="predicted"/>
<dbReference type="InterPro" id="IPR008979">
    <property type="entry name" value="Galactose-bd-like_sf"/>
</dbReference>
<reference evidence="1 2" key="1">
    <citation type="submission" date="2017-10" db="EMBL/GenBank/DDBJ databases">
        <title>Draft genome sequences of strains TRE 1, TRE 9, TRE H and TRI 7, isolated from tamarins, belonging to four potential novel Bifidobacterium species.</title>
        <authorList>
            <person name="Mattarelli P."/>
            <person name="Modesto M."/>
            <person name="Puglisi E."/>
            <person name="Morelli L."/>
            <person name="Spezio C."/>
            <person name="Bonetti A."/>
            <person name="Sandri C."/>
        </authorList>
    </citation>
    <scope>NUCLEOTIDE SEQUENCE [LARGE SCALE GENOMIC DNA]</scope>
    <source>
        <strain evidence="2">TRI7</strain>
    </source>
</reference>
<name>A0A2M9HFC3_9BIFI</name>
<evidence type="ECO:0000313" key="1">
    <source>
        <dbReference type="EMBL" id="PJM75505.1"/>
    </source>
</evidence>
<dbReference type="OrthoDB" id="5674083at2"/>
<evidence type="ECO:0000313" key="2">
    <source>
        <dbReference type="Proteomes" id="UP000231451"/>
    </source>
</evidence>
<sequence>MTLSITVENADGEIKASAEAADRAVLVWDGEYEEGDRIRFAVPESGKMWRIRVDDAVDEASVLLKGTGLVYDVPFGDAKIPYSPKAFEGGRHMLSLRALTAEEEAAYGNLAANPIDQHDCETCYPHAHANAETRGEAVFFARNAIDGVTANDSHGVWPYATWGNDGRDDAEITVEFGRPVDLDEVVLVTRADFPHDNWWVSAKLTFSNGDVKDLAMERSDQPHRFAVSERGVTWVKLGDLVKSDDPSPWAALVQLEAYGRNAK</sequence>
<comment type="caution">
    <text evidence="1">The sequence shown here is derived from an EMBL/GenBank/DDBJ whole genome shotgun (WGS) entry which is preliminary data.</text>
</comment>
<gene>
    <name evidence="1" type="ORF">CSQ87_03515</name>
</gene>
<dbReference type="EMBL" id="PEBK01000003">
    <property type="protein sequence ID" value="PJM75505.1"/>
    <property type="molecule type" value="Genomic_DNA"/>
</dbReference>
<dbReference type="Proteomes" id="UP000231451">
    <property type="component" value="Unassembled WGS sequence"/>
</dbReference>
<dbReference type="SUPFAM" id="SSF49785">
    <property type="entry name" value="Galactose-binding domain-like"/>
    <property type="match status" value="1"/>
</dbReference>
<organism evidence="1 2">
    <name type="scientific">Bifidobacterium simiarum</name>
    <dbReference type="NCBI Taxonomy" id="2045441"/>
    <lineage>
        <taxon>Bacteria</taxon>
        <taxon>Bacillati</taxon>
        <taxon>Actinomycetota</taxon>
        <taxon>Actinomycetes</taxon>
        <taxon>Bifidobacteriales</taxon>
        <taxon>Bifidobacteriaceae</taxon>
        <taxon>Bifidobacterium</taxon>
    </lineage>
</organism>